<dbReference type="EMBL" id="BKCJ011172842">
    <property type="protein sequence ID" value="GFC98554.1"/>
    <property type="molecule type" value="Genomic_DNA"/>
</dbReference>
<accession>A0A699SL67</accession>
<proteinExistence type="predicted"/>
<comment type="caution">
    <text evidence="2">The sequence shown here is derived from an EMBL/GenBank/DDBJ whole genome shotgun (WGS) entry which is preliminary data.</text>
</comment>
<evidence type="ECO:0008006" key="3">
    <source>
        <dbReference type="Google" id="ProtNLM"/>
    </source>
</evidence>
<gene>
    <name evidence="2" type="ORF">Tci_870524</name>
</gene>
<organism evidence="2">
    <name type="scientific">Tanacetum cinerariifolium</name>
    <name type="common">Dalmatian daisy</name>
    <name type="synonym">Chrysanthemum cinerariifolium</name>
    <dbReference type="NCBI Taxonomy" id="118510"/>
    <lineage>
        <taxon>Eukaryota</taxon>
        <taxon>Viridiplantae</taxon>
        <taxon>Streptophyta</taxon>
        <taxon>Embryophyta</taxon>
        <taxon>Tracheophyta</taxon>
        <taxon>Spermatophyta</taxon>
        <taxon>Magnoliopsida</taxon>
        <taxon>eudicotyledons</taxon>
        <taxon>Gunneridae</taxon>
        <taxon>Pentapetalae</taxon>
        <taxon>asterids</taxon>
        <taxon>campanulids</taxon>
        <taxon>Asterales</taxon>
        <taxon>Asteraceae</taxon>
        <taxon>Asteroideae</taxon>
        <taxon>Anthemideae</taxon>
        <taxon>Anthemidinae</taxon>
        <taxon>Tanacetum</taxon>
    </lineage>
</organism>
<feature type="compositionally biased region" description="Polar residues" evidence="1">
    <location>
        <begin position="173"/>
        <end position="186"/>
    </location>
</feature>
<dbReference type="AlphaFoldDB" id="A0A699SL67"/>
<evidence type="ECO:0000256" key="1">
    <source>
        <dbReference type="SAM" id="MobiDB-lite"/>
    </source>
</evidence>
<evidence type="ECO:0000313" key="2">
    <source>
        <dbReference type="EMBL" id="GFC98554.1"/>
    </source>
</evidence>
<name>A0A699SL67_TANCI</name>
<feature type="non-terminal residue" evidence="2">
    <location>
        <position position="1"/>
    </location>
</feature>
<reference evidence="2" key="1">
    <citation type="journal article" date="2019" name="Sci. Rep.">
        <title>Draft genome of Tanacetum cinerariifolium, the natural source of mosquito coil.</title>
        <authorList>
            <person name="Yamashiro T."/>
            <person name="Shiraishi A."/>
            <person name="Satake H."/>
            <person name="Nakayama K."/>
        </authorList>
    </citation>
    <scope>NUCLEOTIDE SEQUENCE</scope>
</reference>
<protein>
    <recommendedName>
        <fullName evidence="3">Integrase, catalytic region, zinc finger, CCHC-type, peptidase aspartic, catalytic</fullName>
    </recommendedName>
</protein>
<feature type="region of interest" description="Disordered" evidence="1">
    <location>
        <begin position="151"/>
        <end position="187"/>
    </location>
</feature>
<sequence length="206" mass="23017">LESYTRNVRTSLQNKKSVVNTKDIASVQNSNLNVNSDLQCVTCNGCLFFDNHDSCVLEFINTVNARVKSNSIKKPLKRKVWKPTGKVFTNIGYKWRPTGRTFTIVGNMCLLTRITATTKVPLRKPIPLESNRPKPVVTLVYLRKLEESRNNVPDSKSKINKSLSADKKEPNKSWGSTVSNVPSSSTDECRLSKLFSGIWTPAAPST</sequence>